<reference evidence="3" key="1">
    <citation type="journal article" date="2014" name="Nat. Genet.">
        <title>A reference genome for common bean and genome-wide analysis of dual domestications.</title>
        <authorList>
            <person name="Schmutz J."/>
            <person name="McClean P.E."/>
            <person name="Mamidi S."/>
            <person name="Wu G.A."/>
            <person name="Cannon S.B."/>
            <person name="Grimwood J."/>
            <person name="Jenkins J."/>
            <person name="Shu S."/>
            <person name="Song Q."/>
            <person name="Chavarro C."/>
            <person name="Torres-Torres M."/>
            <person name="Geffroy V."/>
            <person name="Moghaddam S.M."/>
            <person name="Gao D."/>
            <person name="Abernathy B."/>
            <person name="Barry K."/>
            <person name="Blair M."/>
            <person name="Brick M.A."/>
            <person name="Chovatia M."/>
            <person name="Gepts P."/>
            <person name="Goodstein D.M."/>
            <person name="Gonzales M."/>
            <person name="Hellsten U."/>
            <person name="Hyten D.L."/>
            <person name="Jia G."/>
            <person name="Kelly J.D."/>
            <person name="Kudrna D."/>
            <person name="Lee R."/>
            <person name="Richard M.M."/>
            <person name="Miklas P.N."/>
            <person name="Osorno J.M."/>
            <person name="Rodrigues J."/>
            <person name="Thareau V."/>
            <person name="Urrea C.A."/>
            <person name="Wang M."/>
            <person name="Yu Y."/>
            <person name="Zhang M."/>
            <person name="Wing R.A."/>
            <person name="Cregan P.B."/>
            <person name="Rokhsar D.S."/>
            <person name="Jackson S.A."/>
        </authorList>
    </citation>
    <scope>NUCLEOTIDE SEQUENCE [LARGE SCALE GENOMIC DNA]</scope>
    <source>
        <strain evidence="3">cv. G19833</strain>
    </source>
</reference>
<accession>V7AG80</accession>
<name>V7AG80_PHAVU</name>
<feature type="transmembrane region" description="Helical" evidence="1">
    <location>
        <begin position="16"/>
        <end position="35"/>
    </location>
</feature>
<evidence type="ECO:0000313" key="2">
    <source>
        <dbReference type="EMBL" id="ESW04265.1"/>
    </source>
</evidence>
<evidence type="ECO:0000256" key="1">
    <source>
        <dbReference type="SAM" id="Phobius"/>
    </source>
</evidence>
<dbReference type="Proteomes" id="UP000000226">
    <property type="component" value="Chromosome 11"/>
</dbReference>
<keyword evidence="1" id="KW-1133">Transmembrane helix</keyword>
<dbReference type="EMBL" id="CM002298">
    <property type="protein sequence ID" value="ESW04265.1"/>
    <property type="molecule type" value="Genomic_DNA"/>
</dbReference>
<keyword evidence="1" id="KW-0472">Membrane</keyword>
<proteinExistence type="predicted"/>
<protein>
    <submittedName>
        <fullName evidence="2">Uncharacterized protein</fullName>
    </submittedName>
</protein>
<sequence length="73" mass="8662">MTKKSYTTKGVKSISLSNLLFFFFIFQPLICLPTFSKGENFHVSVLVFHPHTCFLYNIVNMFLMYKSEFDFYI</sequence>
<organism evidence="2 3">
    <name type="scientific">Phaseolus vulgaris</name>
    <name type="common">Kidney bean</name>
    <name type="synonym">French bean</name>
    <dbReference type="NCBI Taxonomy" id="3885"/>
    <lineage>
        <taxon>Eukaryota</taxon>
        <taxon>Viridiplantae</taxon>
        <taxon>Streptophyta</taxon>
        <taxon>Embryophyta</taxon>
        <taxon>Tracheophyta</taxon>
        <taxon>Spermatophyta</taxon>
        <taxon>Magnoliopsida</taxon>
        <taxon>eudicotyledons</taxon>
        <taxon>Gunneridae</taxon>
        <taxon>Pentapetalae</taxon>
        <taxon>rosids</taxon>
        <taxon>fabids</taxon>
        <taxon>Fabales</taxon>
        <taxon>Fabaceae</taxon>
        <taxon>Papilionoideae</taxon>
        <taxon>50 kb inversion clade</taxon>
        <taxon>NPAAA clade</taxon>
        <taxon>indigoferoid/millettioid clade</taxon>
        <taxon>Phaseoleae</taxon>
        <taxon>Phaseolus</taxon>
    </lineage>
</organism>
<evidence type="ECO:0000313" key="3">
    <source>
        <dbReference type="Proteomes" id="UP000000226"/>
    </source>
</evidence>
<feature type="transmembrane region" description="Helical" evidence="1">
    <location>
        <begin position="41"/>
        <end position="63"/>
    </location>
</feature>
<gene>
    <name evidence="2" type="ORF">PHAVU_011G080700g</name>
</gene>
<dbReference type="AlphaFoldDB" id="V7AG80"/>
<keyword evidence="1" id="KW-0812">Transmembrane</keyword>
<keyword evidence="3" id="KW-1185">Reference proteome</keyword>
<dbReference type="Gramene" id="ESW04265">
    <property type="protein sequence ID" value="ESW04265"/>
    <property type="gene ID" value="PHAVU_011G080700g"/>
</dbReference>